<dbReference type="OrthoDB" id="9795873at2"/>
<evidence type="ECO:0000313" key="1">
    <source>
        <dbReference type="EMBL" id="QGU00123.1"/>
    </source>
</evidence>
<dbReference type="Proteomes" id="UP000426444">
    <property type="component" value="Chromosome"/>
</dbReference>
<reference evidence="2" key="1">
    <citation type="journal article" date="2019" name="Microbiology">
        <title>Complete Genome Sequence of an Uncultured Bacterium of the Candidate Phylum Bipolaricaulota.</title>
        <authorList>
            <person name="Kadnikov V.V."/>
            <person name="Mardanov A.V."/>
            <person name="Beletsky A.V."/>
            <person name="Frank Y.A."/>
            <person name="Karnachuk O.V."/>
            <person name="Ravin N.V."/>
        </authorList>
    </citation>
    <scope>NUCLEOTIDE SEQUENCE [LARGE SCALE GENOMIC DNA]</scope>
</reference>
<dbReference type="InterPro" id="IPR008928">
    <property type="entry name" value="6-hairpin_glycosidase_sf"/>
</dbReference>
<keyword evidence="1" id="KW-0808">Transferase</keyword>
<dbReference type="KEGG" id="salq:SYNTR_1529"/>
<proteinExistence type="predicted"/>
<sequence length="341" mass="38518">MQNYRHLLEMTDETGMLQFSNIDIPNPASGYTLDDNARALMVAINMGPSGKEYALRYANFLFNAQQQDGSWSNFYIHGQFLPYFDSQDSVGRALLACALGRLSKIPEIKKLCGKMLENNIPKVHEFNSPRAISYALIGLCKGKIPGYSKKKLNDLVLQLSDQLIAMYQKNNTDEWHWFENYLTYCNGILPNAMFSVYGFNGDKRALKIGHESLSFLNNILFEEGYLNIVGNNGWYHKGQELPRFDQQPVDAASIAFACLEAYETIGKKEYLDLAKLAHQWYYGKNYHNIPLFNEKTGGCYDALTEEGVNLNQGAEAVLSLLLTDLAIEKAQNVQLSEEQPG</sequence>
<protein>
    <submittedName>
        <fullName evidence="1">Glycosyltransferase</fullName>
    </submittedName>
</protein>
<evidence type="ECO:0000313" key="2">
    <source>
        <dbReference type="Proteomes" id="UP000426444"/>
    </source>
</evidence>
<dbReference type="SUPFAM" id="SSF48239">
    <property type="entry name" value="Terpenoid cyclases/Protein prenyltransferases"/>
    <property type="match status" value="1"/>
</dbReference>
<name>A0A6I6DH37_9FIRM</name>
<dbReference type="GO" id="GO:0016740">
    <property type="term" value="F:transferase activity"/>
    <property type="evidence" value="ECO:0007669"/>
    <property type="project" value="UniProtKB-KW"/>
</dbReference>
<dbReference type="InterPro" id="IPR008930">
    <property type="entry name" value="Terpenoid_cyclase/PrenylTrfase"/>
</dbReference>
<dbReference type="GO" id="GO:0005975">
    <property type="term" value="P:carbohydrate metabolic process"/>
    <property type="evidence" value="ECO:0007669"/>
    <property type="project" value="InterPro"/>
</dbReference>
<accession>A0A6I6DH37</accession>
<keyword evidence="2" id="KW-1185">Reference proteome</keyword>
<organism evidence="1 2">
    <name type="scientific">Candidatus Syntrophocurvum alkaliphilum</name>
    <dbReference type="NCBI Taxonomy" id="2293317"/>
    <lineage>
        <taxon>Bacteria</taxon>
        <taxon>Bacillati</taxon>
        <taxon>Bacillota</taxon>
        <taxon>Clostridia</taxon>
        <taxon>Eubacteriales</taxon>
        <taxon>Syntrophomonadaceae</taxon>
        <taxon>Candidatus Syntrophocurvum</taxon>
    </lineage>
</organism>
<gene>
    <name evidence="1" type="ORF">SYNTR_1529</name>
</gene>
<dbReference type="AlphaFoldDB" id="A0A6I6DH37"/>
<dbReference type="SUPFAM" id="SSF48208">
    <property type="entry name" value="Six-hairpin glycosidases"/>
    <property type="match status" value="1"/>
</dbReference>
<dbReference type="RefSeq" id="WP_156203942.1">
    <property type="nucleotide sequence ID" value="NZ_CP046457.1"/>
</dbReference>
<dbReference type="EMBL" id="CP046457">
    <property type="protein sequence ID" value="QGU00123.1"/>
    <property type="molecule type" value="Genomic_DNA"/>
</dbReference>